<dbReference type="InterPro" id="IPR002505">
    <property type="entry name" value="PTA_PTB"/>
</dbReference>
<dbReference type="RefSeq" id="WP_113934948.1">
    <property type="nucleotide sequence ID" value="NZ_JACCEU010000012.1"/>
</dbReference>
<evidence type="ECO:0000256" key="2">
    <source>
        <dbReference type="ARBA" id="ARBA00022679"/>
    </source>
</evidence>
<dbReference type="NCBIfam" id="NF006045">
    <property type="entry name" value="PRK08190.1"/>
    <property type="match status" value="1"/>
</dbReference>
<reference evidence="5 6" key="1">
    <citation type="submission" date="2018-06" db="EMBL/GenBank/DDBJ databases">
        <title>Genomic Encyclopedia of Type Strains, Phase IV (KMG-IV): sequencing the most valuable type-strain genomes for metagenomic binning, comparative biology and taxonomic classification.</title>
        <authorList>
            <person name="Goeker M."/>
        </authorList>
    </citation>
    <scope>NUCLEOTIDE SEQUENCE [LARGE SCALE GENOMIC DNA]</scope>
    <source>
        <strain evidence="5 6">DSM 25520</strain>
    </source>
</reference>
<dbReference type="AlphaFoldDB" id="A0A366H128"/>
<keyword evidence="3" id="KW-0012">Acyltransferase</keyword>
<dbReference type="NCBIfam" id="NF008852">
    <property type="entry name" value="PRK11890.1"/>
    <property type="match status" value="1"/>
</dbReference>
<dbReference type="Pfam" id="PF01515">
    <property type="entry name" value="PTA_PTB"/>
    <property type="match status" value="1"/>
</dbReference>
<keyword evidence="2 5" id="KW-0808">Transferase</keyword>
<accession>A0A366H128</accession>
<dbReference type="InterPro" id="IPR050500">
    <property type="entry name" value="Phos_Acetyltrans/Butyryltrans"/>
</dbReference>
<dbReference type="PANTHER" id="PTHR43356">
    <property type="entry name" value="PHOSPHATE ACETYLTRANSFERASE"/>
    <property type="match status" value="1"/>
</dbReference>
<feature type="domain" description="Phosphate acetyl/butaryl transferase" evidence="4">
    <location>
        <begin position="96"/>
        <end position="311"/>
    </location>
</feature>
<evidence type="ECO:0000313" key="6">
    <source>
        <dbReference type="Proteomes" id="UP000253628"/>
    </source>
</evidence>
<dbReference type="PIRSF" id="PIRSF000428">
    <property type="entry name" value="P_Ac_trans"/>
    <property type="match status" value="1"/>
</dbReference>
<evidence type="ECO:0000256" key="3">
    <source>
        <dbReference type="ARBA" id="ARBA00023315"/>
    </source>
</evidence>
<gene>
    <name evidence="5" type="ORF">DFR37_11611</name>
</gene>
<dbReference type="GO" id="GO:0016746">
    <property type="term" value="F:acyltransferase activity"/>
    <property type="evidence" value="ECO:0007669"/>
    <property type="project" value="UniProtKB-KW"/>
</dbReference>
<sequence>MIDTDSRSSQSGTMSANTIRGVQRLIEHVRNMQAVRMAVAHPCDALSLSGAIDARNAGIIVPVLVAPQAKLRAIAKEAGIDLAGCEIIDVPHSHAAAAVAAEMAGKGEVETLMKGSLHTEEFLSAILSPCAGLRTERRITHCYVMETAAYPRPFIITDAAVNVAPTLEDKADIVRNAISLAHALGVAEPKVAILAAVETINPRMQSTLDAAALCKMADRGQIKGGLLDGPLALDNAVSPDAARVKGIRSAVAGQADILVVPDLESGNMLAKQLEFLGQADSAGIVMGARVPIVLTSRADSSQTRLVSCAIALLLAHRYRSTPP</sequence>
<dbReference type="PANTHER" id="PTHR43356:SF2">
    <property type="entry name" value="PHOSPHATE ACETYLTRANSFERASE"/>
    <property type="match status" value="1"/>
</dbReference>
<evidence type="ECO:0000313" key="5">
    <source>
        <dbReference type="EMBL" id="RBP35574.1"/>
    </source>
</evidence>
<dbReference type="OrthoDB" id="9774179at2"/>
<proteinExistence type="inferred from homology"/>
<dbReference type="SUPFAM" id="SSF53659">
    <property type="entry name" value="Isocitrate/Isopropylmalate dehydrogenase-like"/>
    <property type="match status" value="1"/>
</dbReference>
<comment type="caution">
    <text evidence="5">The sequence shown here is derived from an EMBL/GenBank/DDBJ whole genome shotgun (WGS) entry which is preliminary data.</text>
</comment>
<keyword evidence="6" id="KW-1185">Reference proteome</keyword>
<protein>
    <submittedName>
        <fullName evidence="5">Phosphate acetyltransferase</fullName>
    </submittedName>
</protein>
<evidence type="ECO:0000259" key="4">
    <source>
        <dbReference type="Pfam" id="PF01515"/>
    </source>
</evidence>
<dbReference type="InterPro" id="IPR012147">
    <property type="entry name" value="P_Ac_Bu_trans"/>
</dbReference>
<dbReference type="Proteomes" id="UP000253628">
    <property type="component" value="Unassembled WGS sequence"/>
</dbReference>
<dbReference type="EMBL" id="QNRQ01000016">
    <property type="protein sequence ID" value="RBP35574.1"/>
    <property type="molecule type" value="Genomic_DNA"/>
</dbReference>
<comment type="similarity">
    <text evidence="1">Belongs to the phosphate acetyltransferase and butyryltransferase family.</text>
</comment>
<evidence type="ECO:0000256" key="1">
    <source>
        <dbReference type="ARBA" id="ARBA00005656"/>
    </source>
</evidence>
<name>A0A366H128_9BURK</name>
<organism evidence="5 6">
    <name type="scientific">Eoetvoesiella caeni</name>
    <dbReference type="NCBI Taxonomy" id="645616"/>
    <lineage>
        <taxon>Bacteria</taxon>
        <taxon>Pseudomonadati</taxon>
        <taxon>Pseudomonadota</taxon>
        <taxon>Betaproteobacteria</taxon>
        <taxon>Burkholderiales</taxon>
        <taxon>Alcaligenaceae</taxon>
        <taxon>Eoetvoesiella</taxon>
    </lineage>
</organism>
<dbReference type="Gene3D" id="3.40.718.10">
    <property type="entry name" value="Isopropylmalate Dehydrogenase"/>
    <property type="match status" value="1"/>
</dbReference>